<evidence type="ECO:0000313" key="2">
    <source>
        <dbReference type="Proteomes" id="UP000029553"/>
    </source>
</evidence>
<organism evidence="1 2">
    <name type="scientific">Comamonas testosteroni</name>
    <name type="common">Pseudomonas testosteroni</name>
    <dbReference type="NCBI Taxonomy" id="285"/>
    <lineage>
        <taxon>Bacteria</taxon>
        <taxon>Pseudomonadati</taxon>
        <taxon>Pseudomonadota</taxon>
        <taxon>Betaproteobacteria</taxon>
        <taxon>Burkholderiales</taxon>
        <taxon>Comamonadaceae</taxon>
        <taxon>Comamonas</taxon>
    </lineage>
</organism>
<gene>
    <name evidence="1" type="ORF">P353_03300</name>
</gene>
<evidence type="ECO:0000313" key="1">
    <source>
        <dbReference type="EMBL" id="KGH32425.1"/>
    </source>
</evidence>
<dbReference type="AlphaFoldDB" id="A0A096H4T2"/>
<dbReference type="Proteomes" id="UP000029553">
    <property type="component" value="Unassembled WGS sequence"/>
</dbReference>
<protein>
    <submittedName>
        <fullName evidence="1">Uncharacterized protein</fullName>
    </submittedName>
</protein>
<sequence length="38" mass="3738">MSGAQAKRHAIACDALGAQQQLLDAAMAAIDAAQQAAG</sequence>
<proteinExistence type="predicted"/>
<accession>A0A096H4T2</accession>
<comment type="caution">
    <text evidence="1">The sequence shown here is derived from an EMBL/GenBank/DDBJ whole genome shotgun (WGS) entry which is preliminary data.</text>
</comment>
<dbReference type="EMBL" id="AWOR01000001">
    <property type="protein sequence ID" value="KGH32425.1"/>
    <property type="molecule type" value="Genomic_DNA"/>
</dbReference>
<name>A0A096H4T2_COMTE</name>
<reference evidence="1 2" key="1">
    <citation type="submission" date="2013-09" db="EMBL/GenBank/DDBJ databases">
        <title>High correlation between genotypes and phenotypes of environmental bacteria Comamonas testosteroni strains.</title>
        <authorList>
            <person name="Liu L."/>
            <person name="Zhu W."/>
            <person name="Xia X."/>
            <person name="Xu B."/>
            <person name="Luo M."/>
            <person name="Wang G."/>
        </authorList>
    </citation>
    <scope>NUCLEOTIDE SEQUENCE [LARGE SCALE GENOMIC DNA]</scope>
    <source>
        <strain evidence="1 2">JL40</strain>
    </source>
</reference>